<dbReference type="AlphaFoldDB" id="M5ECZ1"/>
<organism evidence="1 2">
    <name type="scientific">Halanaerobium saccharolyticum subsp. saccharolyticum DSM 6643</name>
    <dbReference type="NCBI Taxonomy" id="1293054"/>
    <lineage>
        <taxon>Bacteria</taxon>
        <taxon>Bacillati</taxon>
        <taxon>Bacillota</taxon>
        <taxon>Clostridia</taxon>
        <taxon>Halanaerobiales</taxon>
        <taxon>Halanaerobiaceae</taxon>
        <taxon>Halanaerobium</taxon>
    </lineage>
</organism>
<dbReference type="PANTHER" id="PTHR10443:SF12">
    <property type="entry name" value="DIPEPTIDASE"/>
    <property type="match status" value="1"/>
</dbReference>
<dbReference type="InParanoid" id="M5ECZ1"/>
<evidence type="ECO:0000313" key="2">
    <source>
        <dbReference type="Proteomes" id="UP000012063"/>
    </source>
</evidence>
<dbReference type="Pfam" id="PF01244">
    <property type="entry name" value="Peptidase_M19"/>
    <property type="match status" value="1"/>
</dbReference>
<name>M5ECZ1_9FIRM</name>
<keyword evidence="1" id="KW-0645">Protease</keyword>
<dbReference type="STRING" id="1293054.HSACCH_00881"/>
<dbReference type="PROSITE" id="PS51365">
    <property type="entry name" value="RENAL_DIPEPTIDASE_2"/>
    <property type="match status" value="1"/>
</dbReference>
<protein>
    <submittedName>
        <fullName evidence="1">Microsomal dipeptidase</fullName>
        <ecNumber evidence="1">3.4.13.19</ecNumber>
    </submittedName>
</protein>
<dbReference type="eggNOG" id="COG2355">
    <property type="taxonomic scope" value="Bacteria"/>
</dbReference>
<keyword evidence="1" id="KW-0378">Hydrolase</keyword>
<dbReference type="EMBL" id="CAUI01000005">
    <property type="protein sequence ID" value="CCU78742.1"/>
    <property type="molecule type" value="Genomic_DNA"/>
</dbReference>
<dbReference type="GO" id="GO:0006508">
    <property type="term" value="P:proteolysis"/>
    <property type="evidence" value="ECO:0007669"/>
    <property type="project" value="InterPro"/>
</dbReference>
<keyword evidence="2" id="KW-1185">Reference proteome</keyword>
<accession>M5ECZ1</accession>
<dbReference type="RefSeq" id="WP_005488147.1">
    <property type="nucleotide sequence ID" value="NZ_CAUI01000005.1"/>
</dbReference>
<dbReference type="InterPro" id="IPR032466">
    <property type="entry name" value="Metal_Hydrolase"/>
</dbReference>
<sequence length="326" mass="36931">MGYIDLHCDSLLRIFNKYEKENLSENKNLSVDFKGLKQGGALAQFFAVFLPDQETLKEIKVAEIDDDLYINKLIKILKNEVKANNDLIEMAYNYQDIINNQKANKISALLTIEDGRSVNADLEKIKKYYKDGIRLITLLWNHENCFGYPNSNDQKIMSRGLKDFGIEAVKYMNEIGMIIDVSHLSDGGFYDVAEYSEKPFIASHSNARNLAAHPRNLKDDMIKIIAEKGGVIGLNFAPQFLNNNSSNEDSKIEEMIYHLNYIKNLGGESVLALGSDLDGIHGNLEIDSSQKMPLLFKALKNDGWSNDLIEKFKAKNALRVIKEVLK</sequence>
<dbReference type="OrthoDB" id="9804920at2"/>
<proteinExistence type="predicted"/>
<reference evidence="2" key="1">
    <citation type="journal article" date="2013" name="Genome Announc.">
        <title>Genome Sequence of Halanaerobium saccharolyticum subsp. saccharolyticum Strain DSM 6643T, a Halophilic Hydrogen-Producing Bacterium.</title>
        <authorList>
            <person name="Kivisto A."/>
            <person name="Larjo A."/>
            <person name="Ciranna A."/>
            <person name="Santala V."/>
            <person name="Roos C."/>
            <person name="Karp M."/>
        </authorList>
    </citation>
    <scope>NUCLEOTIDE SEQUENCE [LARGE SCALE GENOMIC DNA]</scope>
    <source>
        <strain evidence="2">DSM 6643</strain>
    </source>
</reference>
<comment type="caution">
    <text evidence="1">The sequence shown here is derived from an EMBL/GenBank/DDBJ whole genome shotgun (WGS) entry which is preliminary data.</text>
</comment>
<dbReference type="Gene3D" id="3.20.20.140">
    <property type="entry name" value="Metal-dependent hydrolases"/>
    <property type="match status" value="1"/>
</dbReference>
<keyword evidence="1" id="KW-0224">Dipeptidase</keyword>
<evidence type="ECO:0000313" key="1">
    <source>
        <dbReference type="EMBL" id="CCU78742.1"/>
    </source>
</evidence>
<gene>
    <name evidence="1" type="ORF">HSACCH_00881</name>
</gene>
<dbReference type="CDD" id="cd01301">
    <property type="entry name" value="rDP_like"/>
    <property type="match status" value="1"/>
</dbReference>
<dbReference type="InterPro" id="IPR008257">
    <property type="entry name" value="Pept_M19"/>
</dbReference>
<dbReference type="Proteomes" id="UP000012063">
    <property type="component" value="Unassembled WGS sequence"/>
</dbReference>
<dbReference type="PANTHER" id="PTHR10443">
    <property type="entry name" value="MICROSOMAL DIPEPTIDASE"/>
    <property type="match status" value="1"/>
</dbReference>
<dbReference type="SUPFAM" id="SSF51556">
    <property type="entry name" value="Metallo-dependent hydrolases"/>
    <property type="match status" value="1"/>
</dbReference>
<dbReference type="GO" id="GO:0070573">
    <property type="term" value="F:metallodipeptidase activity"/>
    <property type="evidence" value="ECO:0007669"/>
    <property type="project" value="InterPro"/>
</dbReference>
<dbReference type="EC" id="3.4.13.19" evidence="1"/>